<evidence type="ECO:0000313" key="6">
    <source>
        <dbReference type="Proteomes" id="UP000028186"/>
    </source>
</evidence>
<accession>A0A068T2Y0</accession>
<dbReference type="InterPro" id="IPR050490">
    <property type="entry name" value="Bact_solute-bd_prot1"/>
</dbReference>
<feature type="chain" id="PRO_5001653604" evidence="4">
    <location>
        <begin position="23"/>
        <end position="422"/>
    </location>
</feature>
<protein>
    <submittedName>
        <fullName evidence="5">Extracellular solute-binding protein family 1</fullName>
    </submittedName>
</protein>
<reference evidence="6" key="1">
    <citation type="journal article" date="2014" name="BMC Genomics">
        <title>Genome sequencing of two Neorhizobium galegae strains reveals a noeT gene responsible for the unusual acetylation of the nodulation factors.</title>
        <authorList>
            <person name="Osterman J."/>
            <person name="Marsh J."/>
            <person name="Laine P.K."/>
            <person name="Zeng Z."/>
            <person name="Alatalo E."/>
            <person name="Sullivan J.T."/>
            <person name="Young J.P."/>
            <person name="Thomas-Oates J."/>
            <person name="Paulin L."/>
            <person name="Lindstrom K."/>
        </authorList>
    </citation>
    <scope>NUCLEOTIDE SEQUENCE [LARGE SCALE GENOMIC DNA]</scope>
    <source>
        <strain evidence="6">HAMBI 1141</strain>
    </source>
</reference>
<name>A0A068T2Y0_NEOGA</name>
<evidence type="ECO:0000313" key="5">
    <source>
        <dbReference type="EMBL" id="CDN52808.1"/>
    </source>
</evidence>
<organism evidence="5 6">
    <name type="scientific">Neorhizobium galegae bv. officinalis bv. officinalis str. HAMBI 1141</name>
    <dbReference type="NCBI Taxonomy" id="1028801"/>
    <lineage>
        <taxon>Bacteria</taxon>
        <taxon>Pseudomonadati</taxon>
        <taxon>Pseudomonadota</taxon>
        <taxon>Alphaproteobacteria</taxon>
        <taxon>Hyphomicrobiales</taxon>
        <taxon>Rhizobiaceae</taxon>
        <taxon>Rhizobium/Agrobacterium group</taxon>
        <taxon>Neorhizobium</taxon>
    </lineage>
</organism>
<evidence type="ECO:0000256" key="1">
    <source>
        <dbReference type="ARBA" id="ARBA00004418"/>
    </source>
</evidence>
<keyword evidence="4" id="KW-0732">Signal</keyword>
<dbReference type="PATRIC" id="fig|1028801.3.peg.444"/>
<dbReference type="Proteomes" id="UP000028186">
    <property type="component" value="Chromosome I"/>
</dbReference>
<evidence type="ECO:0000256" key="4">
    <source>
        <dbReference type="SAM" id="SignalP"/>
    </source>
</evidence>
<dbReference type="GO" id="GO:0042597">
    <property type="term" value="C:periplasmic space"/>
    <property type="evidence" value="ECO:0007669"/>
    <property type="project" value="UniProtKB-SubCell"/>
</dbReference>
<dbReference type="SUPFAM" id="SSF53850">
    <property type="entry name" value="Periplasmic binding protein-like II"/>
    <property type="match status" value="1"/>
</dbReference>
<comment type="subcellular location">
    <subcellularLocation>
        <location evidence="1">Periplasm</location>
    </subcellularLocation>
</comment>
<dbReference type="HOGENOM" id="CLU_031285_10_3_5"/>
<dbReference type="KEGG" id="ngl:RG1141_CH04470"/>
<dbReference type="eggNOG" id="COG1653">
    <property type="taxonomic scope" value="Bacteria"/>
</dbReference>
<proteinExistence type="inferred from homology"/>
<dbReference type="PANTHER" id="PTHR43649">
    <property type="entry name" value="ARABINOSE-BINDING PROTEIN-RELATED"/>
    <property type="match status" value="1"/>
</dbReference>
<dbReference type="Pfam" id="PF01547">
    <property type="entry name" value="SBP_bac_1"/>
    <property type="match status" value="1"/>
</dbReference>
<evidence type="ECO:0000256" key="2">
    <source>
        <dbReference type="ARBA" id="ARBA00008520"/>
    </source>
</evidence>
<dbReference type="Gene3D" id="3.40.190.10">
    <property type="entry name" value="Periplasmic binding protein-like II"/>
    <property type="match status" value="1"/>
</dbReference>
<gene>
    <name evidence="5" type="ORF">RG1141_CH04470</name>
</gene>
<dbReference type="PANTHER" id="PTHR43649:SF12">
    <property type="entry name" value="DIACETYLCHITOBIOSE BINDING PROTEIN DASA"/>
    <property type="match status" value="1"/>
</dbReference>
<keyword evidence="3" id="KW-0574">Periplasm</keyword>
<dbReference type="InterPro" id="IPR006059">
    <property type="entry name" value="SBP"/>
</dbReference>
<feature type="signal peptide" evidence="4">
    <location>
        <begin position="1"/>
        <end position="22"/>
    </location>
</feature>
<dbReference type="AlphaFoldDB" id="A0A068T2Y0"/>
<sequence length="422" mass="45454">MKTKSLLAGAALALLMSTAAHAGDVRIMWYSDGVEGDVMKDLVGRFMKENPGINVTLDNVAYSVIKDQLPVQLEAGNGPDIARVTAIKDLSRHWLDLRPLVKDAKYWDDNFGAQADWMRPDGSKQISGFMTQITLTGGFANKTLFDQAGVPMPGPKATWEEWAAASKKVKDSQKLPFAMAIDRSGHRLTAPLLSYGANYVGPDGKPAPLDKGAKDFLTKFVGWVAEGSFAKDVWVSAGGSTYRAAAEDFINGQLAFYYSGSWQVANLATKIGNSFDWVATGSPCGPAACTGMPGGAALVAVKYTKNPKDVAAVMDWFAQEKIVKEFSERTLFLPGHKGVVDKGGLDFKTDNAFAKAALTKYVEASKTTSDTALKLPGWRWSDTVYAAIVTRVGQTLAGELKLDDAFTRIDADIAQKVKDSGL</sequence>
<dbReference type="RefSeq" id="WP_038540246.1">
    <property type="nucleotide sequence ID" value="NZ_HG938355.1"/>
</dbReference>
<evidence type="ECO:0000256" key="3">
    <source>
        <dbReference type="ARBA" id="ARBA00022764"/>
    </source>
</evidence>
<comment type="similarity">
    <text evidence="2">Belongs to the bacterial solute-binding protein 1 family.</text>
</comment>
<dbReference type="EMBL" id="HG938355">
    <property type="protein sequence ID" value="CDN52808.1"/>
    <property type="molecule type" value="Genomic_DNA"/>
</dbReference>